<feature type="domain" description="Transposase IS110-like N-terminal" evidence="2">
    <location>
        <begin position="5"/>
        <end position="172"/>
    </location>
</feature>
<feature type="compositionally biased region" description="Polar residues" evidence="1">
    <location>
        <begin position="414"/>
        <end position="427"/>
    </location>
</feature>
<feature type="domain" description="Transposase IS116/IS110/IS902 C-terminal" evidence="3">
    <location>
        <begin position="273"/>
        <end position="359"/>
    </location>
</feature>
<dbReference type="GO" id="GO:0003677">
    <property type="term" value="F:DNA binding"/>
    <property type="evidence" value="ECO:0007669"/>
    <property type="project" value="InterPro"/>
</dbReference>
<dbReference type="RefSeq" id="WP_259040248.1">
    <property type="nucleotide sequence ID" value="NZ_JANUAB010000012.1"/>
</dbReference>
<dbReference type="GO" id="GO:0006313">
    <property type="term" value="P:DNA transposition"/>
    <property type="evidence" value="ECO:0007669"/>
    <property type="project" value="InterPro"/>
</dbReference>
<evidence type="ECO:0000313" key="5">
    <source>
        <dbReference type="Proteomes" id="UP001155144"/>
    </source>
</evidence>
<gene>
    <name evidence="4" type="ORF">GGP45_002617</name>
</gene>
<dbReference type="InterPro" id="IPR047650">
    <property type="entry name" value="Transpos_IS110"/>
</dbReference>
<dbReference type="Proteomes" id="UP001155144">
    <property type="component" value="Unassembled WGS sequence"/>
</dbReference>
<dbReference type="Pfam" id="PF01548">
    <property type="entry name" value="DEDD_Tnp_IS110"/>
    <property type="match status" value="1"/>
</dbReference>
<reference evidence="4" key="1">
    <citation type="submission" date="2022-08" db="EMBL/GenBank/DDBJ databases">
        <title>Genomic Encyclopedia of Type Strains, Phase V (KMG-V): Genome sequencing to study the core and pangenomes of soil and plant-associated prokaryotes.</title>
        <authorList>
            <person name="Whitman W."/>
        </authorList>
    </citation>
    <scope>NUCLEOTIDE SEQUENCE</scope>
    <source>
        <strain evidence="4">SP3026</strain>
    </source>
</reference>
<evidence type="ECO:0000259" key="2">
    <source>
        <dbReference type="Pfam" id="PF01548"/>
    </source>
</evidence>
<dbReference type="InterPro" id="IPR003346">
    <property type="entry name" value="Transposase_20"/>
</dbReference>
<dbReference type="PANTHER" id="PTHR33055:SF13">
    <property type="entry name" value="TRANSPOSASE"/>
    <property type="match status" value="1"/>
</dbReference>
<name>A0A9X2PXH9_9BACT</name>
<comment type="caution">
    <text evidence="4">The sequence shown here is derived from an EMBL/GenBank/DDBJ whole genome shotgun (WGS) entry which is preliminary data.</text>
</comment>
<dbReference type="GO" id="GO:0004803">
    <property type="term" value="F:transposase activity"/>
    <property type="evidence" value="ECO:0007669"/>
    <property type="project" value="InterPro"/>
</dbReference>
<evidence type="ECO:0000259" key="3">
    <source>
        <dbReference type="Pfam" id="PF02371"/>
    </source>
</evidence>
<organism evidence="4 5">
    <name type="scientific">Salinibacter ruber</name>
    <dbReference type="NCBI Taxonomy" id="146919"/>
    <lineage>
        <taxon>Bacteria</taxon>
        <taxon>Pseudomonadati</taxon>
        <taxon>Rhodothermota</taxon>
        <taxon>Rhodothermia</taxon>
        <taxon>Rhodothermales</taxon>
        <taxon>Salinibacteraceae</taxon>
        <taxon>Salinibacter</taxon>
    </lineage>
</organism>
<feature type="region of interest" description="Disordered" evidence="1">
    <location>
        <begin position="405"/>
        <end position="473"/>
    </location>
</feature>
<dbReference type="EMBL" id="JANUBL010000005">
    <property type="protein sequence ID" value="MCS4122257.1"/>
    <property type="molecule type" value="Genomic_DNA"/>
</dbReference>
<proteinExistence type="predicted"/>
<dbReference type="AlphaFoldDB" id="A0A9X2PXH9"/>
<dbReference type="InterPro" id="IPR002525">
    <property type="entry name" value="Transp_IS110-like_N"/>
</dbReference>
<dbReference type="GO" id="GO:0006281">
    <property type="term" value="P:DNA repair"/>
    <property type="evidence" value="ECO:0007669"/>
    <property type="project" value="InterPro"/>
</dbReference>
<dbReference type="Pfam" id="PF02371">
    <property type="entry name" value="Transposase_20"/>
    <property type="match status" value="1"/>
</dbReference>
<dbReference type="SUPFAM" id="SSF48150">
    <property type="entry name" value="DNA-glycosylase"/>
    <property type="match status" value="1"/>
</dbReference>
<dbReference type="InterPro" id="IPR011257">
    <property type="entry name" value="DNA_glycosylase"/>
</dbReference>
<protein>
    <submittedName>
        <fullName evidence="4">Transposase</fullName>
    </submittedName>
</protein>
<evidence type="ECO:0000256" key="1">
    <source>
        <dbReference type="SAM" id="MobiDB-lite"/>
    </source>
</evidence>
<dbReference type="Pfam" id="PF14520">
    <property type="entry name" value="HHH_5"/>
    <property type="match status" value="1"/>
</dbReference>
<dbReference type="PANTHER" id="PTHR33055">
    <property type="entry name" value="TRANSPOSASE FOR INSERTION SEQUENCE ELEMENT IS1111A"/>
    <property type="match status" value="1"/>
</dbReference>
<accession>A0A9X2PXH9</accession>
<dbReference type="NCBIfam" id="NF033542">
    <property type="entry name" value="transpos_IS110"/>
    <property type="match status" value="1"/>
</dbReference>
<dbReference type="Gene3D" id="1.10.340.30">
    <property type="entry name" value="Hypothetical protein, domain 2"/>
    <property type="match status" value="1"/>
</dbReference>
<sequence length="473" mass="53137">MNVYVGGDVSKGYADFCLMDGEGEILLEIQLDDTRQGHNRMSELVRECTRKVGPEEDLEIALEATGGLERNWLHLFRELDEAGEAELNVYRFNPLVIRRFTEQKLHTNKTDEISARVLADYLRLGLAEEKAAYTDEGPDDGLKTLARKTQRMVNQSVDLKNELQALLQRAHPELVQYVRGHMSQWVLRLISQYPTPDQVLEAGPEALSEIPYVTEEKARSIVETARTSVASQTDEDTALTLSLTAEDLLRLEKRVDQLKERLWNRVRDRRAPRLLASIEGIGKWSAAVLYCEIGDITRFSSAKKLIAYAGLDPQREESGDIAREKTISKQGNAHIRSVLYGCVTAAIRNGSNPPVRKLYDRLKERGKHQKVAEVACMRKLLAIVYGCWSNNERFDPTYEKRLKARQAEKKSTDDTSGGQNADQNSDLSAPVSRKEAKKTRKATSPEKSGSPSTRGQGAFLSEYHNGESASEQA</sequence>
<evidence type="ECO:0000313" key="4">
    <source>
        <dbReference type="EMBL" id="MCS4122257.1"/>
    </source>
</evidence>
<feature type="compositionally biased region" description="Polar residues" evidence="1">
    <location>
        <begin position="445"/>
        <end position="455"/>
    </location>
</feature>